<feature type="binding site" evidence="10">
    <location>
        <position position="186"/>
    </location>
    <ligand>
        <name>NAD(+)</name>
        <dbReference type="ChEBI" id="CHEBI:57540"/>
    </ligand>
</feature>
<proteinExistence type="inferred from homology"/>
<protein>
    <recommendedName>
        <fullName evidence="4">UDP-glucose 6-dehydrogenase</fullName>
        <ecNumber evidence="3">1.1.1.22</ecNumber>
    </recommendedName>
</protein>
<feature type="binding site" evidence="10">
    <location>
        <position position="56"/>
    </location>
    <ligand>
        <name>NAD(+)</name>
        <dbReference type="ChEBI" id="CHEBI:57540"/>
    </ligand>
</feature>
<dbReference type="InterPro" id="IPR014027">
    <property type="entry name" value="UDP-Glc/GDP-Man_DH_C"/>
</dbReference>
<dbReference type="InterPro" id="IPR036220">
    <property type="entry name" value="UDP-Glc/GDP-Man_DH_C_sf"/>
</dbReference>
<dbReference type="PANTHER" id="PTHR11374">
    <property type="entry name" value="UDP-GLUCOSE DEHYDROGENASE/UDP-MANNAC DEHYDROGENASE"/>
    <property type="match status" value="1"/>
</dbReference>
<feature type="binding site" evidence="10">
    <location>
        <position position="111"/>
    </location>
    <ligand>
        <name>NAD(+)</name>
        <dbReference type="ChEBI" id="CHEBI:57540"/>
    </ligand>
</feature>
<dbReference type="GO" id="GO:0006024">
    <property type="term" value="P:glycosaminoglycan biosynthetic process"/>
    <property type="evidence" value="ECO:0007669"/>
    <property type="project" value="TreeGrafter"/>
</dbReference>
<feature type="binding site" evidence="10">
    <location>
        <position position="151"/>
    </location>
    <ligand>
        <name>NAD(+)</name>
        <dbReference type="ChEBI" id="CHEBI:57540"/>
    </ligand>
</feature>
<dbReference type="NCBIfam" id="TIGR03026">
    <property type="entry name" value="NDP-sugDHase"/>
    <property type="match status" value="1"/>
</dbReference>
<feature type="binding site" evidence="10">
    <location>
        <position position="301"/>
    </location>
    <ligand>
        <name>NAD(+)</name>
        <dbReference type="ChEBI" id="CHEBI:57540"/>
    </ligand>
</feature>
<dbReference type="InterPro" id="IPR008927">
    <property type="entry name" value="6-PGluconate_DH-like_C_sf"/>
</dbReference>
<dbReference type="InterPro" id="IPR001732">
    <property type="entry name" value="UDP-Glc/GDP-Man_DH_N"/>
</dbReference>
<comment type="similarity">
    <text evidence="2">Belongs to the UDP-glucose/GDP-mannose dehydrogenase family.</text>
</comment>
<feature type="binding site" evidence="9">
    <location>
        <position position="295"/>
    </location>
    <ligand>
        <name>substrate</name>
    </ligand>
</feature>
<dbReference type="GO" id="GO:0000271">
    <property type="term" value="P:polysaccharide biosynthetic process"/>
    <property type="evidence" value="ECO:0007669"/>
    <property type="project" value="InterPro"/>
</dbReference>
<name>A0A9D5HYN0_9CRYT</name>
<dbReference type="FunFam" id="3.40.50.720:FF:000032">
    <property type="entry name" value="UDP-glucose 6-dehydrogenase"/>
    <property type="match status" value="1"/>
</dbReference>
<dbReference type="InterPro" id="IPR036291">
    <property type="entry name" value="NAD(P)-bd_dom_sf"/>
</dbReference>
<comment type="catalytic activity">
    <reaction evidence="7">
        <text>UDP-alpha-D-glucose + 2 NAD(+) + H2O = UDP-alpha-D-glucuronate + 2 NADH + 3 H(+)</text>
        <dbReference type="Rhea" id="RHEA:23596"/>
        <dbReference type="ChEBI" id="CHEBI:15377"/>
        <dbReference type="ChEBI" id="CHEBI:15378"/>
        <dbReference type="ChEBI" id="CHEBI:57540"/>
        <dbReference type="ChEBI" id="CHEBI:57945"/>
        <dbReference type="ChEBI" id="CHEBI:58052"/>
        <dbReference type="ChEBI" id="CHEBI:58885"/>
        <dbReference type="EC" id="1.1.1.22"/>
    </reaction>
</comment>
<reference evidence="12" key="1">
    <citation type="submission" date="2022-10" db="EMBL/GenBank/DDBJ databases">
        <title>Adaptive evolution leads to modifications in subtelomeric GC content in a zoonotic Cryptosporidium species.</title>
        <authorList>
            <person name="Li J."/>
            <person name="Feng Y."/>
            <person name="Xiao L."/>
        </authorList>
    </citation>
    <scope>NUCLEOTIDE SEQUENCE</scope>
    <source>
        <strain evidence="12">33844</strain>
    </source>
</reference>
<dbReference type="PANTHER" id="PTHR11374:SF3">
    <property type="entry name" value="UDP-GLUCOSE 6-DEHYDROGENASE"/>
    <property type="match status" value="1"/>
</dbReference>
<evidence type="ECO:0000256" key="4">
    <source>
        <dbReference type="ARBA" id="ARBA00015132"/>
    </source>
</evidence>
<dbReference type="SUPFAM" id="SSF52413">
    <property type="entry name" value="UDP-glucose/GDP-mannose dehydrogenase C-terminal domain"/>
    <property type="match status" value="1"/>
</dbReference>
<evidence type="ECO:0000259" key="11">
    <source>
        <dbReference type="SMART" id="SM00984"/>
    </source>
</evidence>
<dbReference type="GO" id="GO:0051287">
    <property type="term" value="F:NAD binding"/>
    <property type="evidence" value="ECO:0007669"/>
    <property type="project" value="InterPro"/>
</dbReference>
<dbReference type="Gene3D" id="1.20.5.100">
    <property type="entry name" value="Cytochrome c1, transmembrane anchor, C-terminal"/>
    <property type="match status" value="1"/>
</dbReference>
<feature type="binding site" evidence="9">
    <location>
        <position position="361"/>
    </location>
    <ligand>
        <name>substrate</name>
    </ligand>
</feature>
<comment type="pathway">
    <text evidence="1">Nucleotide-sugar biosynthesis; UDP-alpha-D-glucuronate biosynthesis; UDP-alpha-D-glucuronate from UDP-alpha-D-glucose: step 1/1.</text>
</comment>
<dbReference type="InterPro" id="IPR028356">
    <property type="entry name" value="UDPglc_DH_euk"/>
</dbReference>
<dbReference type="PIRSF" id="PIRSF000124">
    <property type="entry name" value="UDPglc_GDPman_dh"/>
    <property type="match status" value="1"/>
</dbReference>
<evidence type="ECO:0000256" key="6">
    <source>
        <dbReference type="ARBA" id="ARBA00023027"/>
    </source>
</evidence>
<dbReference type="Pfam" id="PF03721">
    <property type="entry name" value="UDPG_MGDP_dh_N"/>
    <property type="match status" value="1"/>
</dbReference>
<dbReference type="EMBL" id="JAPCXC010000005">
    <property type="protein sequence ID" value="KAJ1612730.1"/>
    <property type="molecule type" value="Genomic_DNA"/>
</dbReference>
<organism evidence="12">
    <name type="scientific">Cryptosporidium canis</name>
    <dbReference type="NCBI Taxonomy" id="195482"/>
    <lineage>
        <taxon>Eukaryota</taxon>
        <taxon>Sar</taxon>
        <taxon>Alveolata</taxon>
        <taxon>Apicomplexa</taxon>
        <taxon>Conoidasida</taxon>
        <taxon>Coccidia</taxon>
        <taxon>Eucoccidiorida</taxon>
        <taxon>Eimeriorina</taxon>
        <taxon>Cryptosporidiidae</taxon>
        <taxon>Cryptosporidium</taxon>
    </lineage>
</organism>
<dbReference type="Proteomes" id="UP001067231">
    <property type="component" value="Unassembled WGS sequence"/>
</dbReference>
<keyword evidence="5" id="KW-0560">Oxidoreductase</keyword>
<evidence type="ECO:0000256" key="1">
    <source>
        <dbReference type="ARBA" id="ARBA00004701"/>
    </source>
</evidence>
<dbReference type="SMART" id="SM00984">
    <property type="entry name" value="UDPG_MGDP_dh_C"/>
    <property type="match status" value="1"/>
</dbReference>
<dbReference type="PIRSF" id="PIRSF500134">
    <property type="entry name" value="UDPglc_DH_bac"/>
    <property type="match status" value="1"/>
</dbReference>
<evidence type="ECO:0000256" key="5">
    <source>
        <dbReference type="ARBA" id="ARBA00023002"/>
    </source>
</evidence>
<keyword evidence="6 10" id="KW-0520">NAD</keyword>
<dbReference type="InterPro" id="IPR017476">
    <property type="entry name" value="UDP-Glc/GDP-Man"/>
</dbReference>
<evidence type="ECO:0000256" key="3">
    <source>
        <dbReference type="ARBA" id="ARBA00012954"/>
    </source>
</evidence>
<dbReference type="SUPFAM" id="SSF51735">
    <property type="entry name" value="NAD(P)-binding Rossmann-fold domains"/>
    <property type="match status" value="1"/>
</dbReference>
<accession>A0A9D5HYN0</accession>
<evidence type="ECO:0000313" key="12">
    <source>
        <dbReference type="EMBL" id="KAJ1612730.1"/>
    </source>
</evidence>
<evidence type="ECO:0000256" key="9">
    <source>
        <dbReference type="PIRSR" id="PIRSR500134-2"/>
    </source>
</evidence>
<feature type="domain" description="UDP-glucose/GDP-mannose dehydrogenase C-terminal" evidence="11">
    <location>
        <begin position="354"/>
        <end position="483"/>
    </location>
</feature>
<gene>
    <name evidence="12" type="ORF">OJ253_483</name>
</gene>
<dbReference type="InterPro" id="IPR028357">
    <property type="entry name" value="UDPglc_DH_bac"/>
</dbReference>
<feature type="active site" description="Nucleophile" evidence="8">
    <location>
        <position position="298"/>
    </location>
</feature>
<dbReference type="GO" id="GO:0003979">
    <property type="term" value="F:UDP-glucose 6-dehydrogenase activity"/>
    <property type="evidence" value="ECO:0007669"/>
    <property type="project" value="UniProtKB-EC"/>
</dbReference>
<dbReference type="GO" id="GO:0005634">
    <property type="term" value="C:nucleus"/>
    <property type="evidence" value="ECO:0007669"/>
    <property type="project" value="TreeGrafter"/>
</dbReference>
<feature type="binding site" evidence="10">
    <location>
        <position position="61"/>
    </location>
    <ligand>
        <name>NAD(+)</name>
        <dbReference type="ChEBI" id="CHEBI:57540"/>
    </ligand>
</feature>
<feature type="binding site" evidence="9">
    <location>
        <begin position="287"/>
        <end position="291"/>
    </location>
    <ligand>
        <name>substrate</name>
    </ligand>
</feature>
<dbReference type="FunFam" id="1.20.5.100:FF:000001">
    <property type="entry name" value="UDP-glucose 6-dehydrogenase"/>
    <property type="match status" value="1"/>
</dbReference>
<dbReference type="AlphaFoldDB" id="A0A9D5HYN0"/>
<dbReference type="Pfam" id="PF00984">
    <property type="entry name" value="UDPG_MGDP_dh"/>
    <property type="match status" value="1"/>
</dbReference>
<dbReference type="EC" id="1.1.1.22" evidence="3"/>
<feature type="binding site" evidence="9">
    <location>
        <begin position="183"/>
        <end position="186"/>
    </location>
    <ligand>
        <name>substrate</name>
    </ligand>
</feature>
<sequence length="552" mass="62266">MKQSDQSLVSIMAPSGTRQQIVRVDKVGCIGAGYVGGPTMAMIAYKCPNIKVYICDKNVRKIEEWNSGIPPIYEPGLYELLKETLNVNLFFTHEVDKVIKDCDIIFISVNTPTKSYGRERGEALDISMLEDCCRVISKNSETSKIIIEKSTVPIKTSESLLEILYSCRTKEDVDFTVISNPEFLAEGTAISDLEYPNRVLIGGRDDTEIGKAGMEILKRIYSSWVPEQKILMMNVWSAELAKLASNAFLAQRISSINSLSRLCEVTGADISHISQAVGSDQRIGSQFLTSSVGFGGSCFKKDVLCLAYLFDHFNLKDEAEYWRRVIHLNEVQKISFSAKIVRSMFKSLRNKKISILGFSFKKNTGDVRETPSATICSELLREGASLTIFDPKSNKSDIISELSRLGIRSVHSEDGEIEEEVVQEKYPDYSIQITSKIEVTFDKSHALVFCTDWDMFKDIDFVEVYKSMEKPAYIFDGRNFLNHSQLYDIGFSVYPIGRPPLTHSFSQARLKPQSHASKSQESYSKLHTSNNITQCLTKKQGHYMHENKALNF</sequence>
<feature type="binding site" evidence="10">
    <location>
        <position position="368"/>
    </location>
    <ligand>
        <name>NAD(+)</name>
        <dbReference type="ChEBI" id="CHEBI:57540"/>
    </ligand>
</feature>
<evidence type="ECO:0000256" key="8">
    <source>
        <dbReference type="PIRSR" id="PIRSR500134-1"/>
    </source>
</evidence>
<dbReference type="Pfam" id="PF03720">
    <property type="entry name" value="UDPG_MGDP_dh_C"/>
    <property type="match status" value="1"/>
</dbReference>
<evidence type="ECO:0000256" key="10">
    <source>
        <dbReference type="PIRSR" id="PIRSR500134-3"/>
    </source>
</evidence>
<dbReference type="FunFam" id="3.40.50.720:FF:000114">
    <property type="entry name" value="UDP-glucose 6-dehydrogenase"/>
    <property type="match status" value="1"/>
</dbReference>
<dbReference type="Gene3D" id="3.40.50.720">
    <property type="entry name" value="NAD(P)-binding Rossmann-like Domain"/>
    <property type="match status" value="2"/>
</dbReference>
<dbReference type="SUPFAM" id="SSF48179">
    <property type="entry name" value="6-phosphogluconate dehydrogenase C-terminal domain-like"/>
    <property type="match status" value="1"/>
</dbReference>
<dbReference type="OrthoDB" id="5059218at2759"/>
<comment type="caution">
    <text evidence="12">The sequence shown here is derived from an EMBL/GenBank/DDBJ whole genome shotgun (WGS) entry which is preliminary data.</text>
</comment>
<dbReference type="InterPro" id="IPR014026">
    <property type="entry name" value="UDP-Glc/GDP-Man_DH_dimer"/>
</dbReference>
<evidence type="ECO:0000256" key="7">
    <source>
        <dbReference type="ARBA" id="ARBA00047473"/>
    </source>
</evidence>
<evidence type="ECO:0000256" key="2">
    <source>
        <dbReference type="ARBA" id="ARBA00006601"/>
    </source>
</evidence>
<feature type="binding site" evidence="9">
    <location>
        <position position="242"/>
    </location>
    <ligand>
        <name>substrate</name>
    </ligand>
</feature>